<feature type="chain" id="PRO_5043919611" evidence="1">
    <location>
        <begin position="17"/>
        <end position="2231"/>
    </location>
</feature>
<evidence type="ECO:0000313" key="2">
    <source>
        <dbReference type="EMBL" id="CAG9332621.1"/>
    </source>
</evidence>
<gene>
    <name evidence="2" type="ORF">BSTOLATCC_MIC56914</name>
</gene>
<feature type="signal peptide" evidence="1">
    <location>
        <begin position="1"/>
        <end position="16"/>
    </location>
</feature>
<protein>
    <submittedName>
        <fullName evidence="2">Uncharacterized protein</fullName>
    </submittedName>
</protein>
<comment type="caution">
    <text evidence="2">The sequence shown here is derived from an EMBL/GenBank/DDBJ whole genome shotgun (WGS) entry which is preliminary data.</text>
</comment>
<reference evidence="2" key="1">
    <citation type="submission" date="2021-09" db="EMBL/GenBank/DDBJ databases">
        <authorList>
            <consortium name="AG Swart"/>
            <person name="Singh M."/>
            <person name="Singh A."/>
            <person name="Seah K."/>
            <person name="Emmerich C."/>
        </authorList>
    </citation>
    <scope>NUCLEOTIDE SEQUENCE</scope>
    <source>
        <strain evidence="2">ATCC30299</strain>
    </source>
</reference>
<evidence type="ECO:0000256" key="1">
    <source>
        <dbReference type="SAM" id="SignalP"/>
    </source>
</evidence>
<organism evidence="2 3">
    <name type="scientific">Blepharisma stoltei</name>
    <dbReference type="NCBI Taxonomy" id="1481888"/>
    <lineage>
        <taxon>Eukaryota</taxon>
        <taxon>Sar</taxon>
        <taxon>Alveolata</taxon>
        <taxon>Ciliophora</taxon>
        <taxon>Postciliodesmatophora</taxon>
        <taxon>Heterotrichea</taxon>
        <taxon>Heterotrichida</taxon>
        <taxon>Blepharismidae</taxon>
        <taxon>Blepharisma</taxon>
    </lineage>
</organism>
<proteinExistence type="predicted"/>
<keyword evidence="3" id="KW-1185">Reference proteome</keyword>
<accession>A0AAU9KF82</accession>
<keyword evidence="1" id="KW-0732">Signal</keyword>
<dbReference type="Proteomes" id="UP001162131">
    <property type="component" value="Unassembled WGS sequence"/>
</dbReference>
<name>A0AAU9KF82_9CILI</name>
<dbReference type="EMBL" id="CAJZBQ010000055">
    <property type="protein sequence ID" value="CAG9332621.1"/>
    <property type="molecule type" value="Genomic_DNA"/>
</dbReference>
<evidence type="ECO:0000313" key="3">
    <source>
        <dbReference type="Proteomes" id="UP001162131"/>
    </source>
</evidence>
<sequence>MPKLLIFTIILKISLSKNFTCHNNIMKAWTMFLWTISLVACKDFTTKNGSLDPGRITWPKEDWYNNPIDLSQTNAGTLVTLTFNFRPTTTLKGGIVQIIFPSTFPSIINPVNANLGSSEIQAGTDMSVTTTATLPSNPGFVGPFGIITRSSQTGQITDANFVFGCIAISEPDIPDNNLSVYSVSQAKQIGSSDSFVFHFPINKSIWKNDIIEIIPPKDWSPSSNPTCSSSNGVLVGPSGSSSLPCAVATKSSGLTGLTTTSSSESSKNSVYIYGVAYDAYITTKTDIAFTVSEFYLPSYVVSTSSSKNSWEVKLWRFGTNNLIRHATGSGTFSMTPGTPRILSWLPRSTIPNTEIMQGMTIFTDLTIVTENNIPASGTLSVTFYGVDIYYPSWWKELDGTKAANGLCYLSPYINGTSCSVDTTQKVTIKFDNYQTPKTFTITVLTNFNSDSPQISKIESKTEDLYVIDSLSSSYDFELTISNILLSDCTFHGGNSLTYEGANKLTAGHIQGGELGKKLYFRVKPGGEYTWGDTAGVTIVFNINYSTSPSFTKVYIDSKATTSETIGALTSSTTIPEGNAIYSPYFGTQSSGIYVSIPASSSKKVSPTNYYLFAYSSTSTTSLPSVASNVATFYEMWAKVEYSSETLREIGSNVFSVMPLVSSSKLYSVPLCTAAVFGIPIVNYIEPISMSLDFDDPSYSLYIDIDIESGYDSSDGFLHTGIMTGEMDSSKFASDAPGARAIVSYYKLIDSDGATKNHAVITLMSLGKLTYNPTSGNTIVKTYLPQHFTATGTYNTKTMIYYTVPDDPKTKMELYESSSTWSIVSPTSTFTAATSSGIFTVGEAATLTISPTIASGSIANTDIIGVGMTKGTTQQEPVMSLLISSNTYTSTNPYSGSSVTDTTEGAFVMTYGFSGYSGTSISSSTTFTLKITNVYPPNQVDKTSGKVETNYSVWIADGSSPGNGCKWTKTITSSDSSVSISTGKINSPTCSMTTSSGSGLVDVTLELSFTISHDIPAGGLIEVTMGTSFGWSDTDGISACSSTTLTPSDGSSISCKVSASGSMLLTSFNPVSSGTSISIFVKHVLPSSSSNLVCFTLVTTQASAGKYIDSYSGSVPVVVDGGSSSIGIPTYLTTEVYPNNAGMLADLYMAFSMSRTIPAKGKIVISQGIASSWNYPLGTIQDFCWSNVPYLACKIENFNVVLTLSQDLVAESIVEIYIDSAFVLPKVPGKTSSGIKVQGNWAGTVLVKDSTSGALLDIGQKIDSTIQISSIAITDIANVGESATYKFTFGSVDVEADDFIVIQFPRSDTGSGFDPYIGDATNPFSVLMPDQYELKCSSSALGTISCSPNHWYLTVTDISTLVTAETNIDVSVYNVRNPYMVTDGKFSIWHYNSTGYAKAFGSSIQYTQTVNPSKSKVMLKSMDTDDDAQSTMADYTFEFYPTNTSDIFTSDTVFYINFPEQFNYNMWKSNSIACSSALCQNTTDAYNCDKSWNPNQLCSVNGSKVMLSIQSDNSIRLTEASRIVLTIPNIQNPGSGLKREKGSGWDTMDTSTFGSFNFWSSKFEVGVWNTVKLTLSKSYGLLNSGYKGYTQEASSLGVDYSEPSGRIALIPGQQSDDIHMKISNSWPSVDKSIKFIPTISGTGSSYLKLSSQFHGWVLKQMHSEIVFRVAALRETPNGIYYIDWTLNENSQDPNVSMYNAPSSTLIEVHTNPDKHLSINISKIPKLYVGYSSVPVCVTMTYAPANNLMVTPTFNSDSIGIAANPAWLQFAPDINSLCFTIDVAQNYASSNSTTTMSLALSGDNSNIYKAPASIILSVGQLSSSLMQANLQLQSTVKDGSTVSISVASDYDVILYWSLTCKGADILPFKTMVDNAPVLTDPNSYTLSDQLADEYANKETDIDTSKDKDIYEFFSRQHAEHCDDYYISSQVVYAKTTTIINLDFLMGGTDYTFAAYGDHKLLSDHSYDQPKVINFTTSPLQPIMTLFVTCTSTGDLSLYSSKVASTLAKYSGINPSWLYYISTSQPSNRRVQAYGTATTFSYYVIYDRSFPGYSSSKILENFNKNQANAMSELKSTLYLSSAPSYTFSDVIPSTNPAWELLPVLIKQKDDMQRFNLTSSINGKAYVSCGINSTNDNPAAWQVMDGLDARNNKGRVSSIDVTAHVPQLLSISGLQEGTTYYCYLTLCNNYPMWPTCMEYGGDSQYTSMSRISVKGSDSDGSVWILLGLSILLIFN</sequence>